<dbReference type="NCBIfam" id="TIGR00765">
    <property type="entry name" value="yihY_not_rbn"/>
    <property type="match status" value="1"/>
</dbReference>
<dbReference type="Proteomes" id="UP000317078">
    <property type="component" value="Unassembled WGS sequence"/>
</dbReference>
<evidence type="ECO:0000256" key="7">
    <source>
        <dbReference type="SAM" id="Phobius"/>
    </source>
</evidence>
<feature type="transmembrane region" description="Helical" evidence="7">
    <location>
        <begin position="240"/>
        <end position="263"/>
    </location>
</feature>
<evidence type="ECO:0000256" key="5">
    <source>
        <dbReference type="ARBA" id="ARBA00023136"/>
    </source>
</evidence>
<dbReference type="PANTHER" id="PTHR30213:SF0">
    <property type="entry name" value="UPF0761 MEMBRANE PROTEIN YIHY"/>
    <property type="match status" value="1"/>
</dbReference>
<feature type="transmembrane region" description="Helical" evidence="7">
    <location>
        <begin position="275"/>
        <end position="299"/>
    </location>
</feature>
<feature type="transmembrane region" description="Helical" evidence="7">
    <location>
        <begin position="128"/>
        <end position="153"/>
    </location>
</feature>
<keyword evidence="9" id="KW-1185">Reference proteome</keyword>
<feature type="transmembrane region" description="Helical" evidence="7">
    <location>
        <begin position="60"/>
        <end position="83"/>
    </location>
</feature>
<keyword evidence="2" id="KW-1003">Cell membrane</keyword>
<keyword evidence="4 7" id="KW-1133">Transmembrane helix</keyword>
<keyword evidence="5 7" id="KW-0472">Membrane</keyword>
<dbReference type="InterPro" id="IPR017039">
    <property type="entry name" value="Virul_fac_BrkB"/>
</dbReference>
<keyword evidence="3 7" id="KW-0812">Transmembrane</keyword>
<feature type="transmembrane region" description="Helical" evidence="7">
    <location>
        <begin position="209"/>
        <end position="228"/>
    </location>
</feature>
<name>A0A502FSD3_9PROT</name>
<feature type="transmembrane region" description="Helical" evidence="7">
    <location>
        <begin position="165"/>
        <end position="189"/>
    </location>
</feature>
<evidence type="ECO:0000256" key="2">
    <source>
        <dbReference type="ARBA" id="ARBA00022475"/>
    </source>
</evidence>
<evidence type="ECO:0000256" key="1">
    <source>
        <dbReference type="ARBA" id="ARBA00004651"/>
    </source>
</evidence>
<accession>A0A502FSD3</accession>
<protein>
    <submittedName>
        <fullName evidence="8">YihY/virulence factor BrkB family protein</fullName>
    </submittedName>
</protein>
<proteinExistence type="predicted"/>
<evidence type="ECO:0000313" key="9">
    <source>
        <dbReference type="Proteomes" id="UP000317078"/>
    </source>
</evidence>
<evidence type="ECO:0000313" key="8">
    <source>
        <dbReference type="EMBL" id="TPG52497.1"/>
    </source>
</evidence>
<dbReference type="EMBL" id="RCZP01000020">
    <property type="protein sequence ID" value="TPG52497.1"/>
    <property type="molecule type" value="Genomic_DNA"/>
</dbReference>
<evidence type="ECO:0000256" key="4">
    <source>
        <dbReference type="ARBA" id="ARBA00022989"/>
    </source>
</evidence>
<organism evidence="8 9">
    <name type="scientific">Muricoccus nepalensis</name>
    <dbReference type="NCBI Taxonomy" id="1854500"/>
    <lineage>
        <taxon>Bacteria</taxon>
        <taxon>Pseudomonadati</taxon>
        <taxon>Pseudomonadota</taxon>
        <taxon>Alphaproteobacteria</taxon>
        <taxon>Acetobacterales</taxon>
        <taxon>Roseomonadaceae</taxon>
        <taxon>Muricoccus</taxon>
    </lineage>
</organism>
<dbReference type="GO" id="GO:0005886">
    <property type="term" value="C:plasma membrane"/>
    <property type="evidence" value="ECO:0007669"/>
    <property type="project" value="UniProtKB-SubCell"/>
</dbReference>
<dbReference type="AlphaFoldDB" id="A0A502FSD3"/>
<dbReference type="OrthoDB" id="9781030at2"/>
<comment type="subcellular location">
    <subcellularLocation>
        <location evidence="1">Cell membrane</location>
        <topology evidence="1">Multi-pass membrane protein</topology>
    </subcellularLocation>
</comment>
<feature type="region of interest" description="Disordered" evidence="6">
    <location>
        <begin position="1"/>
        <end position="30"/>
    </location>
</feature>
<sequence length="309" mass="32343">MMMDPNQKPAGLETQAEPQQVEEGRVTPPSDLSPRRWWGLLRRTGVQVFEKRLLGEAAAVAFYALLTVFPALAALIWLCGTFVDPAAATQGLRDTASGLLPAGAAEVAGELLGRLADLQGGGFGKATVAAVVGAALWGAVAAAAQLFGALNVAYGELESRSLLRLCGEALLFAVGAAAFIVVVLAVILLPARLADEAGAEGMEQVLLHLARWPVLLAAVALGLALTYRHGPSRRCPQWQWVSWGGAFGAVAWLLSSVAFSLYVSRSGGYDRLYGSLGAVVALMVWAWLSSAAVLIGAALNAELERPPTD</sequence>
<gene>
    <name evidence="8" type="ORF">EAH89_18215</name>
</gene>
<evidence type="ECO:0000256" key="3">
    <source>
        <dbReference type="ARBA" id="ARBA00022692"/>
    </source>
</evidence>
<dbReference type="Pfam" id="PF03631">
    <property type="entry name" value="Virul_fac_BrkB"/>
    <property type="match status" value="1"/>
</dbReference>
<dbReference type="PANTHER" id="PTHR30213">
    <property type="entry name" value="INNER MEMBRANE PROTEIN YHJD"/>
    <property type="match status" value="1"/>
</dbReference>
<comment type="caution">
    <text evidence="8">The sequence shown here is derived from an EMBL/GenBank/DDBJ whole genome shotgun (WGS) entry which is preliminary data.</text>
</comment>
<dbReference type="PIRSF" id="PIRSF035875">
    <property type="entry name" value="RNase_BN"/>
    <property type="match status" value="1"/>
</dbReference>
<evidence type="ECO:0000256" key="6">
    <source>
        <dbReference type="SAM" id="MobiDB-lite"/>
    </source>
</evidence>
<reference evidence="8 9" key="1">
    <citation type="journal article" date="2019" name="Environ. Microbiol.">
        <title>Species interactions and distinct microbial communities in high Arctic permafrost affected cryosols are associated with the CH4 and CO2 gas fluxes.</title>
        <authorList>
            <person name="Altshuler I."/>
            <person name="Hamel J."/>
            <person name="Turney S."/>
            <person name="Magnuson E."/>
            <person name="Levesque R."/>
            <person name="Greer C."/>
            <person name="Whyte L.G."/>
        </authorList>
    </citation>
    <scope>NUCLEOTIDE SEQUENCE [LARGE SCALE GENOMIC DNA]</scope>
    <source>
        <strain evidence="8 9">S9.3B</strain>
    </source>
</reference>